<evidence type="ECO:0000256" key="4">
    <source>
        <dbReference type="ARBA" id="ARBA00022801"/>
    </source>
</evidence>
<keyword evidence="5" id="KW-0862">Zinc</keyword>
<dbReference type="PANTHER" id="PTHR30471">
    <property type="entry name" value="DNA REPAIR PROTEIN RADC"/>
    <property type="match status" value="1"/>
</dbReference>
<dbReference type="PANTHER" id="PTHR30471:SF3">
    <property type="entry name" value="UPF0758 PROTEIN YEES-RELATED"/>
    <property type="match status" value="1"/>
</dbReference>
<dbReference type="InterPro" id="IPR025657">
    <property type="entry name" value="RadC_JAB"/>
</dbReference>
<reference evidence="10 11" key="1">
    <citation type="submission" date="2020-08" db="EMBL/GenBank/DDBJ databases">
        <title>Genomic Encyclopedia of Type Strains, Phase IV (KMG-IV): sequencing the most valuable type-strain genomes for metagenomic binning, comparative biology and taxonomic classification.</title>
        <authorList>
            <person name="Goeker M."/>
        </authorList>
    </citation>
    <scope>NUCLEOTIDE SEQUENCE [LARGE SCALE GENOMIC DNA]</scope>
    <source>
        <strain evidence="10 11">DSM 106146</strain>
    </source>
</reference>
<dbReference type="InterPro" id="IPR020891">
    <property type="entry name" value="UPF0758_CS"/>
</dbReference>
<evidence type="ECO:0000313" key="11">
    <source>
        <dbReference type="Proteomes" id="UP000543642"/>
    </source>
</evidence>
<dbReference type="Proteomes" id="UP000543642">
    <property type="component" value="Unassembled WGS sequence"/>
</dbReference>
<feature type="domain" description="MPN" evidence="9">
    <location>
        <begin position="106"/>
        <end position="228"/>
    </location>
</feature>
<dbReference type="CDD" id="cd08071">
    <property type="entry name" value="MPN_DUF2466"/>
    <property type="match status" value="1"/>
</dbReference>
<dbReference type="GO" id="GO:0008237">
    <property type="term" value="F:metallopeptidase activity"/>
    <property type="evidence" value="ECO:0007669"/>
    <property type="project" value="UniProtKB-KW"/>
</dbReference>
<dbReference type="GO" id="GO:0046872">
    <property type="term" value="F:metal ion binding"/>
    <property type="evidence" value="ECO:0007669"/>
    <property type="project" value="UniProtKB-KW"/>
</dbReference>
<dbReference type="NCBIfam" id="NF000642">
    <property type="entry name" value="PRK00024.1"/>
    <property type="match status" value="1"/>
</dbReference>
<dbReference type="PROSITE" id="PS50249">
    <property type="entry name" value="MPN"/>
    <property type="match status" value="1"/>
</dbReference>
<protein>
    <submittedName>
        <fullName evidence="10">DNA repair protein RadC</fullName>
    </submittedName>
</protein>
<dbReference type="Pfam" id="PF04002">
    <property type="entry name" value="RadC"/>
    <property type="match status" value="1"/>
</dbReference>
<dbReference type="PROSITE" id="PS01302">
    <property type="entry name" value="UPF0758"/>
    <property type="match status" value="1"/>
</dbReference>
<dbReference type="RefSeq" id="WP_183771668.1">
    <property type="nucleotide sequence ID" value="NZ_CAWVEG010000117.1"/>
</dbReference>
<keyword evidence="6" id="KW-0482">Metalloprotease</keyword>
<evidence type="ECO:0000259" key="9">
    <source>
        <dbReference type="PROSITE" id="PS50249"/>
    </source>
</evidence>
<dbReference type="NCBIfam" id="TIGR00608">
    <property type="entry name" value="radc"/>
    <property type="match status" value="1"/>
</dbReference>
<evidence type="ECO:0000256" key="1">
    <source>
        <dbReference type="ARBA" id="ARBA00010243"/>
    </source>
</evidence>
<dbReference type="Gene3D" id="3.40.140.10">
    <property type="entry name" value="Cytidine Deaminase, domain 2"/>
    <property type="match status" value="1"/>
</dbReference>
<evidence type="ECO:0000256" key="2">
    <source>
        <dbReference type="ARBA" id="ARBA00022670"/>
    </source>
</evidence>
<evidence type="ECO:0000256" key="7">
    <source>
        <dbReference type="RuleBase" id="RU003797"/>
    </source>
</evidence>
<sequence>MLKTKDLPESERPYEKCEKHGASSLSDAELLAVIIRTGTKSKRSVELAMEVLNLGSARSGLDSLNDLTCAQLMKIPGIGRVKAIQIQCVLELSRRLYQSRAAFGPNFSDPASIAGYYMETMRHYRQEHLILLMLNTRNRKIGDILLSKGSVNAALISPRDIFLEALRHDAVNIVLLHNHPSGDPAPSHEDIEITRTVAELGNILGIHLLDHIIIGDGQYKSLFESGLVPG</sequence>
<keyword evidence="4" id="KW-0378">Hydrolase</keyword>
<comment type="caution">
    <text evidence="10">The sequence shown here is derived from an EMBL/GenBank/DDBJ whole genome shotgun (WGS) entry which is preliminary data.</text>
</comment>
<keyword evidence="3" id="KW-0479">Metal-binding</keyword>
<dbReference type="InterPro" id="IPR001405">
    <property type="entry name" value="UPF0758"/>
</dbReference>
<evidence type="ECO:0000256" key="6">
    <source>
        <dbReference type="ARBA" id="ARBA00023049"/>
    </source>
</evidence>
<accession>A0A7W8H9L0</accession>
<evidence type="ECO:0000313" key="10">
    <source>
        <dbReference type="EMBL" id="MBB5263660.1"/>
    </source>
</evidence>
<evidence type="ECO:0000256" key="8">
    <source>
        <dbReference type="SAM" id="MobiDB-lite"/>
    </source>
</evidence>
<keyword evidence="2" id="KW-0645">Protease</keyword>
<gene>
    <name evidence="10" type="ORF">HNP82_000758</name>
</gene>
<organism evidence="10 11">
    <name type="scientific">Catenibacillus scindens</name>
    <dbReference type="NCBI Taxonomy" id="673271"/>
    <lineage>
        <taxon>Bacteria</taxon>
        <taxon>Bacillati</taxon>
        <taxon>Bacillota</taxon>
        <taxon>Clostridia</taxon>
        <taxon>Lachnospirales</taxon>
        <taxon>Lachnospiraceae</taxon>
        <taxon>Catenibacillus</taxon>
    </lineage>
</organism>
<dbReference type="Pfam" id="PF20582">
    <property type="entry name" value="UPF0758_N"/>
    <property type="match status" value="1"/>
</dbReference>
<dbReference type="InterPro" id="IPR046778">
    <property type="entry name" value="UPF0758_N"/>
</dbReference>
<keyword evidence="11" id="KW-1185">Reference proteome</keyword>
<evidence type="ECO:0000256" key="3">
    <source>
        <dbReference type="ARBA" id="ARBA00022723"/>
    </source>
</evidence>
<dbReference type="EMBL" id="JACHFW010000002">
    <property type="protein sequence ID" value="MBB5263660.1"/>
    <property type="molecule type" value="Genomic_DNA"/>
</dbReference>
<evidence type="ECO:0000256" key="5">
    <source>
        <dbReference type="ARBA" id="ARBA00022833"/>
    </source>
</evidence>
<feature type="region of interest" description="Disordered" evidence="8">
    <location>
        <begin position="1"/>
        <end position="20"/>
    </location>
</feature>
<name>A0A7W8H9L0_9FIRM</name>
<dbReference type="GO" id="GO:0006508">
    <property type="term" value="P:proteolysis"/>
    <property type="evidence" value="ECO:0007669"/>
    <property type="project" value="UniProtKB-KW"/>
</dbReference>
<dbReference type="AlphaFoldDB" id="A0A7W8H9L0"/>
<proteinExistence type="inferred from homology"/>
<comment type="similarity">
    <text evidence="1 7">Belongs to the UPF0758 family.</text>
</comment>
<dbReference type="InterPro" id="IPR037518">
    <property type="entry name" value="MPN"/>
</dbReference>